<dbReference type="HOGENOM" id="CLU_061034_0_0_1"/>
<accession>R7TPT5</accession>
<dbReference type="Gene3D" id="1.20.140.150">
    <property type="match status" value="1"/>
</dbReference>
<dbReference type="InterPro" id="IPR004031">
    <property type="entry name" value="PMP22/EMP/MP20/Claudin"/>
</dbReference>
<organism evidence="6">
    <name type="scientific">Capitella teleta</name>
    <name type="common">Polychaete worm</name>
    <dbReference type="NCBI Taxonomy" id="283909"/>
    <lineage>
        <taxon>Eukaryota</taxon>
        <taxon>Metazoa</taxon>
        <taxon>Spiralia</taxon>
        <taxon>Lophotrochozoa</taxon>
        <taxon>Annelida</taxon>
        <taxon>Polychaeta</taxon>
        <taxon>Sedentaria</taxon>
        <taxon>Scolecida</taxon>
        <taxon>Capitellidae</taxon>
        <taxon>Capitella</taxon>
    </lineage>
</organism>
<dbReference type="Pfam" id="PF13903">
    <property type="entry name" value="Claudin_2"/>
    <property type="match status" value="1"/>
</dbReference>
<keyword evidence="4 5" id="KW-0472">Membrane</keyword>
<dbReference type="PANTHER" id="PTHR21215:SF0">
    <property type="entry name" value="LD36024P"/>
    <property type="match status" value="1"/>
</dbReference>
<feature type="transmembrane region" description="Helical" evidence="5">
    <location>
        <begin position="126"/>
        <end position="150"/>
    </location>
</feature>
<reference evidence="6 8" key="2">
    <citation type="journal article" date="2013" name="Nature">
        <title>Insights into bilaterian evolution from three spiralian genomes.</title>
        <authorList>
            <person name="Simakov O."/>
            <person name="Marletaz F."/>
            <person name="Cho S.J."/>
            <person name="Edsinger-Gonzales E."/>
            <person name="Havlak P."/>
            <person name="Hellsten U."/>
            <person name="Kuo D.H."/>
            <person name="Larsson T."/>
            <person name="Lv J."/>
            <person name="Arendt D."/>
            <person name="Savage R."/>
            <person name="Osoegawa K."/>
            <person name="de Jong P."/>
            <person name="Grimwood J."/>
            <person name="Chapman J.A."/>
            <person name="Shapiro H."/>
            <person name="Aerts A."/>
            <person name="Otillar R.P."/>
            <person name="Terry A.Y."/>
            <person name="Boore J.L."/>
            <person name="Grigoriev I.V."/>
            <person name="Lindberg D.R."/>
            <person name="Seaver E.C."/>
            <person name="Weisblat D.A."/>
            <person name="Putnam N.H."/>
            <person name="Rokhsar D.S."/>
        </authorList>
    </citation>
    <scope>NUCLEOTIDE SEQUENCE</scope>
    <source>
        <strain evidence="6 8">I ESC-2004</strain>
    </source>
</reference>
<feature type="transmembrane region" description="Helical" evidence="5">
    <location>
        <begin position="212"/>
        <end position="237"/>
    </location>
</feature>
<dbReference type="GO" id="GO:0016020">
    <property type="term" value="C:membrane"/>
    <property type="evidence" value="ECO:0007669"/>
    <property type="project" value="UniProtKB-SubCell"/>
</dbReference>
<protein>
    <recommendedName>
        <fullName evidence="9">Claudin</fullName>
    </recommendedName>
</protein>
<dbReference type="STRING" id="283909.R7TPT5"/>
<reference evidence="7" key="3">
    <citation type="submission" date="2015-06" db="UniProtKB">
        <authorList>
            <consortium name="EnsemblMetazoa"/>
        </authorList>
    </citation>
    <scope>IDENTIFICATION</scope>
</reference>
<dbReference type="EnsemblMetazoa" id="CapteT221665">
    <property type="protein sequence ID" value="CapteP221665"/>
    <property type="gene ID" value="CapteG221665"/>
</dbReference>
<sequence length="325" mass="36286">MESGRLVLFFSTAFALGALTCMAIAMATDYWIATSVDREAIRSSATSSSQTALLAEMADEPIFFTRYRGMFRTCYPGNETIWLANEANRVDQWCVLEAGLLAGRKSSTDNFGSDFQIRMHLLKAYFGLYIVGMTFTLLSVFPIMAACYNLQPKTLNLAALFAALGSFFTASSVAVFHGIVYMEDNTIEDGKFRANIKDDPYYRLLIDETNTFFGYSYILAWVGVFCGFVGALLLLCLASKVRAKQQPDDAKALTAFDDYTLSNNVNSPRKQDIAMQDYMAQQAAAASAYNSYAFAYPSLGYTRPGNVYQGEMINPRLYDYENYRV</sequence>
<evidence type="ECO:0000313" key="8">
    <source>
        <dbReference type="Proteomes" id="UP000014760"/>
    </source>
</evidence>
<evidence type="ECO:0008006" key="9">
    <source>
        <dbReference type="Google" id="ProtNLM"/>
    </source>
</evidence>
<evidence type="ECO:0000313" key="6">
    <source>
        <dbReference type="EMBL" id="ELT93526.1"/>
    </source>
</evidence>
<gene>
    <name evidence="6" type="ORF">CAPTEDRAFT_221665</name>
</gene>
<dbReference type="Proteomes" id="UP000014760">
    <property type="component" value="Unassembled WGS sequence"/>
</dbReference>
<name>R7TPT5_CAPTE</name>
<proteinExistence type="predicted"/>
<feature type="transmembrane region" description="Helical" evidence="5">
    <location>
        <begin position="157"/>
        <end position="182"/>
    </location>
</feature>
<keyword evidence="8" id="KW-1185">Reference proteome</keyword>
<evidence type="ECO:0000313" key="7">
    <source>
        <dbReference type="EnsemblMetazoa" id="CapteP221665"/>
    </source>
</evidence>
<keyword evidence="3 5" id="KW-1133">Transmembrane helix</keyword>
<dbReference type="PANTHER" id="PTHR21215">
    <property type="entry name" value="LD36024P"/>
    <property type="match status" value="1"/>
</dbReference>
<evidence type="ECO:0000256" key="4">
    <source>
        <dbReference type="ARBA" id="ARBA00023136"/>
    </source>
</evidence>
<reference evidence="8" key="1">
    <citation type="submission" date="2012-12" db="EMBL/GenBank/DDBJ databases">
        <authorList>
            <person name="Hellsten U."/>
            <person name="Grimwood J."/>
            <person name="Chapman J.A."/>
            <person name="Shapiro H."/>
            <person name="Aerts A."/>
            <person name="Otillar R.P."/>
            <person name="Terry A.Y."/>
            <person name="Boore J.L."/>
            <person name="Simakov O."/>
            <person name="Marletaz F."/>
            <person name="Cho S.-J."/>
            <person name="Edsinger-Gonzales E."/>
            <person name="Havlak P."/>
            <person name="Kuo D.-H."/>
            <person name="Larsson T."/>
            <person name="Lv J."/>
            <person name="Arendt D."/>
            <person name="Savage R."/>
            <person name="Osoegawa K."/>
            <person name="de Jong P."/>
            <person name="Lindberg D.R."/>
            <person name="Seaver E.C."/>
            <person name="Weisblat D.A."/>
            <person name="Putnam N.H."/>
            <person name="Grigoriev I.V."/>
            <person name="Rokhsar D.S."/>
        </authorList>
    </citation>
    <scope>NUCLEOTIDE SEQUENCE</scope>
    <source>
        <strain evidence="8">I ESC-2004</strain>
    </source>
</reference>
<dbReference type="OMA" id="YAYPGPY"/>
<evidence type="ECO:0000256" key="2">
    <source>
        <dbReference type="ARBA" id="ARBA00022692"/>
    </source>
</evidence>
<comment type="subcellular location">
    <subcellularLocation>
        <location evidence="1">Membrane</location>
        <topology evidence="1">Multi-pass membrane protein</topology>
    </subcellularLocation>
</comment>
<dbReference type="FunCoup" id="R7TPT5">
    <property type="interactions" value="12"/>
</dbReference>
<keyword evidence="2 5" id="KW-0812">Transmembrane</keyword>
<dbReference type="EMBL" id="AMQN01012711">
    <property type="status" value="NOT_ANNOTATED_CDS"/>
    <property type="molecule type" value="Genomic_DNA"/>
</dbReference>
<evidence type="ECO:0000256" key="3">
    <source>
        <dbReference type="ARBA" id="ARBA00022989"/>
    </source>
</evidence>
<evidence type="ECO:0000256" key="5">
    <source>
        <dbReference type="SAM" id="Phobius"/>
    </source>
</evidence>
<dbReference type="EMBL" id="KB309702">
    <property type="protein sequence ID" value="ELT93526.1"/>
    <property type="molecule type" value="Genomic_DNA"/>
</dbReference>
<dbReference type="OrthoDB" id="6126739at2759"/>
<dbReference type="AlphaFoldDB" id="R7TPT5"/>
<evidence type="ECO:0000256" key="1">
    <source>
        <dbReference type="ARBA" id="ARBA00004141"/>
    </source>
</evidence>